<evidence type="ECO:0000313" key="3">
    <source>
        <dbReference type="Proteomes" id="UP000594638"/>
    </source>
</evidence>
<protein>
    <submittedName>
        <fullName evidence="2">Uncharacterized protein</fullName>
    </submittedName>
</protein>
<accession>A0A8S0R9L1</accession>
<keyword evidence="3" id="KW-1185">Reference proteome</keyword>
<feature type="region of interest" description="Disordered" evidence="1">
    <location>
        <begin position="1"/>
        <end position="21"/>
    </location>
</feature>
<comment type="caution">
    <text evidence="2">The sequence shown here is derived from an EMBL/GenBank/DDBJ whole genome shotgun (WGS) entry which is preliminary data.</text>
</comment>
<proteinExistence type="predicted"/>
<evidence type="ECO:0000256" key="1">
    <source>
        <dbReference type="SAM" id="MobiDB-lite"/>
    </source>
</evidence>
<organism evidence="2 3">
    <name type="scientific">Olea europaea subsp. europaea</name>
    <dbReference type="NCBI Taxonomy" id="158383"/>
    <lineage>
        <taxon>Eukaryota</taxon>
        <taxon>Viridiplantae</taxon>
        <taxon>Streptophyta</taxon>
        <taxon>Embryophyta</taxon>
        <taxon>Tracheophyta</taxon>
        <taxon>Spermatophyta</taxon>
        <taxon>Magnoliopsida</taxon>
        <taxon>eudicotyledons</taxon>
        <taxon>Gunneridae</taxon>
        <taxon>Pentapetalae</taxon>
        <taxon>asterids</taxon>
        <taxon>lamiids</taxon>
        <taxon>Lamiales</taxon>
        <taxon>Oleaceae</taxon>
        <taxon>Oleeae</taxon>
        <taxon>Olea</taxon>
    </lineage>
</organism>
<name>A0A8S0R9L1_OLEEU</name>
<dbReference type="Proteomes" id="UP000594638">
    <property type="component" value="Unassembled WGS sequence"/>
</dbReference>
<reference evidence="2 3" key="1">
    <citation type="submission" date="2019-12" db="EMBL/GenBank/DDBJ databases">
        <authorList>
            <person name="Alioto T."/>
            <person name="Alioto T."/>
            <person name="Gomez Garrido J."/>
        </authorList>
    </citation>
    <scope>NUCLEOTIDE SEQUENCE [LARGE SCALE GENOMIC DNA]</scope>
</reference>
<evidence type="ECO:0000313" key="2">
    <source>
        <dbReference type="EMBL" id="CAA2975222.1"/>
    </source>
</evidence>
<dbReference type="Gramene" id="OE9A033864T1">
    <property type="protein sequence ID" value="OE9A033864C1"/>
    <property type="gene ID" value="OE9A033864"/>
</dbReference>
<dbReference type="AlphaFoldDB" id="A0A8S0R9L1"/>
<sequence length="168" mass="18605">MPCGDEPVELSGSRTEASGEEAVPYEEASLLYLVEVVIRLEEEEAMPCEETSLLGEPYLVEAMMRLEGGEAMPCEEASLSYIVEVVMRLEGGEAMPCEEASLSYIVEVVMRLEGKEPIRVIYDLKAMPVPKMRQDCGYDGTHFSCYVSIKCAMMMLGQQGKLRRVCGA</sequence>
<gene>
    <name evidence="2" type="ORF">OLEA9_A033864</name>
</gene>
<dbReference type="EMBL" id="CACTIH010002243">
    <property type="protein sequence ID" value="CAA2975222.1"/>
    <property type="molecule type" value="Genomic_DNA"/>
</dbReference>